<feature type="transmembrane region" description="Helical" evidence="10">
    <location>
        <begin position="304"/>
        <end position="327"/>
    </location>
</feature>
<evidence type="ECO:0000313" key="12">
    <source>
        <dbReference type="Proteomes" id="UP000265926"/>
    </source>
</evidence>
<evidence type="ECO:0000313" key="11">
    <source>
        <dbReference type="EMBL" id="RIJ50683.1"/>
    </source>
</evidence>
<evidence type="ECO:0000256" key="8">
    <source>
        <dbReference type="ARBA" id="ARBA00023136"/>
    </source>
</evidence>
<keyword evidence="6 10" id="KW-1133">Transmembrane helix</keyword>
<keyword evidence="8 10" id="KW-0472">Membrane</keyword>
<dbReference type="InterPro" id="IPR050222">
    <property type="entry name" value="MATE_MdtK"/>
</dbReference>
<organism evidence="11 12">
    <name type="scientific">Maribellus luteus</name>
    <dbReference type="NCBI Taxonomy" id="2305463"/>
    <lineage>
        <taxon>Bacteria</taxon>
        <taxon>Pseudomonadati</taxon>
        <taxon>Bacteroidota</taxon>
        <taxon>Bacteroidia</taxon>
        <taxon>Marinilabiliales</taxon>
        <taxon>Prolixibacteraceae</taxon>
        <taxon>Maribellus</taxon>
    </lineage>
</organism>
<dbReference type="Pfam" id="PF01554">
    <property type="entry name" value="MatE"/>
    <property type="match status" value="2"/>
</dbReference>
<feature type="transmembrane region" description="Helical" evidence="10">
    <location>
        <begin position="348"/>
        <end position="369"/>
    </location>
</feature>
<evidence type="ECO:0000256" key="3">
    <source>
        <dbReference type="ARBA" id="ARBA00022449"/>
    </source>
</evidence>
<dbReference type="PIRSF" id="PIRSF006603">
    <property type="entry name" value="DinF"/>
    <property type="match status" value="1"/>
</dbReference>
<dbReference type="GO" id="GO:0042910">
    <property type="term" value="F:xenobiotic transmembrane transporter activity"/>
    <property type="evidence" value="ECO:0007669"/>
    <property type="project" value="InterPro"/>
</dbReference>
<keyword evidence="3" id="KW-0050">Antiport</keyword>
<evidence type="ECO:0000256" key="6">
    <source>
        <dbReference type="ARBA" id="ARBA00022989"/>
    </source>
</evidence>
<evidence type="ECO:0000256" key="5">
    <source>
        <dbReference type="ARBA" id="ARBA00022692"/>
    </source>
</evidence>
<feature type="transmembrane region" description="Helical" evidence="10">
    <location>
        <begin position="450"/>
        <end position="469"/>
    </location>
</feature>
<dbReference type="GO" id="GO:0005886">
    <property type="term" value="C:plasma membrane"/>
    <property type="evidence" value="ECO:0007669"/>
    <property type="project" value="UniProtKB-SubCell"/>
</dbReference>
<sequence>MLSIKSTIVSLRRIKDIDYKTLWQDIKEAISGTERDFTETSTGKAIFILAVPMVLEMFMESIFAIVDIFFVSRLGANAVATVGLTESVMTIIYAVGSGLAMATTALVSRRIGEKKQKQAGVVAFQAILVGAIVSVLIAVPGVIFAKDFLRLMGGTEEVINEGYMYPAIMFGGNLIIMLLFIINAVFRSSGDAAISMRVMWLANIINIILDPLLIFGYGPFPELGVTGAAIATTIGRGIAVIYQFYLLWSGKYRIKLYWDSVKVKLNVMWKLLRISGGGILQNLIATSSWILLMRIIAVFGADAIAGYTIAIRIVIFPLLLAWGLSNAAATLVGQNLGANHPERAERSVWIAAYANVVFMGLIGALFVFFPDFWIGVFVEEGAVMQNGVLSLRIISLGFLCYAMGMVLMQAFNGSGDTITPTKINFFCFWLFEVPLAYVLAVTLGMGLTGAATSIVAAETLLALLALYLFRKGKWKFKKV</sequence>
<dbReference type="Proteomes" id="UP000265926">
    <property type="component" value="Unassembled WGS sequence"/>
</dbReference>
<evidence type="ECO:0000256" key="1">
    <source>
        <dbReference type="ARBA" id="ARBA00004651"/>
    </source>
</evidence>
<comment type="subcellular location">
    <subcellularLocation>
        <location evidence="1">Cell membrane</location>
        <topology evidence="1">Multi-pass membrane protein</topology>
    </subcellularLocation>
</comment>
<feature type="transmembrane region" description="Helical" evidence="10">
    <location>
        <begin position="198"/>
        <end position="217"/>
    </location>
</feature>
<feature type="transmembrane region" description="Helical" evidence="10">
    <location>
        <begin position="423"/>
        <end position="444"/>
    </location>
</feature>
<dbReference type="GO" id="GO:0015297">
    <property type="term" value="F:antiporter activity"/>
    <property type="evidence" value="ECO:0007669"/>
    <property type="project" value="UniProtKB-KW"/>
</dbReference>
<evidence type="ECO:0000256" key="10">
    <source>
        <dbReference type="SAM" id="Phobius"/>
    </source>
</evidence>
<evidence type="ECO:0000256" key="2">
    <source>
        <dbReference type="ARBA" id="ARBA00022448"/>
    </source>
</evidence>
<feature type="transmembrane region" description="Helical" evidence="10">
    <location>
        <begin position="119"/>
        <end position="143"/>
    </location>
</feature>
<name>A0A399T9R9_9BACT</name>
<feature type="transmembrane region" description="Helical" evidence="10">
    <location>
        <begin position="163"/>
        <end position="186"/>
    </location>
</feature>
<reference evidence="11 12" key="1">
    <citation type="submission" date="2018-08" db="EMBL/GenBank/DDBJ databases">
        <title>Pallidiluteibacterium maritimus gen. nov., sp. nov., isolated from coastal sediment.</title>
        <authorList>
            <person name="Zhou L.Y."/>
        </authorList>
    </citation>
    <scope>NUCLEOTIDE SEQUENCE [LARGE SCALE GENOMIC DNA]</scope>
    <source>
        <strain evidence="11 12">XSD2</strain>
    </source>
</reference>
<dbReference type="PANTHER" id="PTHR43298:SF2">
    <property type="entry name" value="FMN_FAD EXPORTER YEEO-RELATED"/>
    <property type="match status" value="1"/>
</dbReference>
<evidence type="ECO:0000256" key="4">
    <source>
        <dbReference type="ARBA" id="ARBA00022475"/>
    </source>
</evidence>
<dbReference type="GO" id="GO:0006811">
    <property type="term" value="P:monoatomic ion transport"/>
    <property type="evidence" value="ECO:0007669"/>
    <property type="project" value="UniProtKB-KW"/>
</dbReference>
<feature type="transmembrane region" description="Helical" evidence="10">
    <location>
        <begin position="271"/>
        <end position="292"/>
    </location>
</feature>
<dbReference type="AlphaFoldDB" id="A0A399T9R9"/>
<evidence type="ECO:0000256" key="7">
    <source>
        <dbReference type="ARBA" id="ARBA00023065"/>
    </source>
</evidence>
<feature type="transmembrane region" description="Helical" evidence="10">
    <location>
        <begin position="45"/>
        <end position="70"/>
    </location>
</feature>
<dbReference type="PANTHER" id="PTHR43298">
    <property type="entry name" value="MULTIDRUG RESISTANCE PROTEIN NORM-RELATED"/>
    <property type="match status" value="1"/>
</dbReference>
<comment type="caution">
    <text evidence="11">The sequence shown here is derived from an EMBL/GenBank/DDBJ whole genome shotgun (WGS) entry which is preliminary data.</text>
</comment>
<feature type="transmembrane region" description="Helical" evidence="10">
    <location>
        <begin position="223"/>
        <end position="250"/>
    </location>
</feature>
<keyword evidence="7" id="KW-0406">Ion transport</keyword>
<protein>
    <recommendedName>
        <fullName evidence="9">Multidrug-efflux transporter</fullName>
    </recommendedName>
</protein>
<feature type="transmembrane region" description="Helical" evidence="10">
    <location>
        <begin position="389"/>
        <end position="411"/>
    </location>
</feature>
<dbReference type="CDD" id="cd13139">
    <property type="entry name" value="MATE_like_14"/>
    <property type="match status" value="1"/>
</dbReference>
<dbReference type="NCBIfam" id="TIGR00797">
    <property type="entry name" value="matE"/>
    <property type="match status" value="1"/>
</dbReference>
<dbReference type="EMBL" id="QWGR01000001">
    <property type="protein sequence ID" value="RIJ50683.1"/>
    <property type="molecule type" value="Genomic_DNA"/>
</dbReference>
<dbReference type="OrthoDB" id="9776324at2"/>
<feature type="transmembrane region" description="Helical" evidence="10">
    <location>
        <begin position="90"/>
        <end position="107"/>
    </location>
</feature>
<keyword evidence="4" id="KW-1003">Cell membrane</keyword>
<keyword evidence="2" id="KW-0813">Transport</keyword>
<keyword evidence="5 10" id="KW-0812">Transmembrane</keyword>
<dbReference type="InterPro" id="IPR002528">
    <property type="entry name" value="MATE_fam"/>
</dbReference>
<gene>
    <name evidence="11" type="ORF">D1614_01780</name>
</gene>
<proteinExistence type="predicted"/>
<evidence type="ECO:0000256" key="9">
    <source>
        <dbReference type="ARBA" id="ARBA00031636"/>
    </source>
</evidence>
<keyword evidence="12" id="KW-1185">Reference proteome</keyword>
<accession>A0A399T9R9</accession>
<dbReference type="InterPro" id="IPR048279">
    <property type="entry name" value="MdtK-like"/>
</dbReference>